<evidence type="ECO:0000256" key="1">
    <source>
        <dbReference type="ARBA" id="ARBA00007847"/>
    </source>
</evidence>
<evidence type="ECO:0000256" key="2">
    <source>
        <dbReference type="ARBA" id="ARBA00023235"/>
    </source>
</evidence>
<dbReference type="AlphaFoldDB" id="A0A1H3J2E4"/>
<dbReference type="PANTHER" id="PTHR21198">
    <property type="entry name" value="GLUTAMATE RACEMASE"/>
    <property type="match status" value="1"/>
</dbReference>
<dbReference type="Proteomes" id="UP000199230">
    <property type="component" value="Unassembled WGS sequence"/>
</dbReference>
<comment type="similarity">
    <text evidence="1">Belongs to the aspartate/glutamate racemases family.</text>
</comment>
<gene>
    <name evidence="3" type="ORF">SAMN05192546_101391</name>
</gene>
<dbReference type="PANTHER" id="PTHR21198:SF7">
    <property type="entry name" value="ASPARTATE-GLUTAMATE RACEMASE FAMILY"/>
    <property type="match status" value="1"/>
</dbReference>
<sequence length="234" mass="25999">MNEKIVGILGGMGPEATWDLFGRIIKRTPVKKDADHLRVIIDSNPKIPDRTAAILSNGPSPVNAMIQTGLNLENSGADFLVMPCMTAHYFYEAVQTRLKIPIINAFELMKKHIEQHFSNQVKVLVVATSGSIQSGLYQKYLPPDHLVFPGESIQEEEVMDLIYGPRGIKAGYTDEKNLDQLYRLMQRYQQSGVSSVIAGCTEIGLLLKDQPTPLPVIDPLDLLADETLRLAKEL</sequence>
<keyword evidence="2" id="KW-0413">Isomerase</keyword>
<dbReference type="EMBL" id="FNPV01000001">
    <property type="protein sequence ID" value="SDY34092.1"/>
    <property type="molecule type" value="Genomic_DNA"/>
</dbReference>
<dbReference type="SUPFAM" id="SSF53681">
    <property type="entry name" value="Aspartate/glutamate racemase"/>
    <property type="match status" value="2"/>
</dbReference>
<keyword evidence="4" id="KW-1185">Reference proteome</keyword>
<dbReference type="NCBIfam" id="TIGR00035">
    <property type="entry name" value="asp_race"/>
    <property type="match status" value="1"/>
</dbReference>
<dbReference type="RefSeq" id="WP_093310429.1">
    <property type="nucleotide sequence ID" value="NZ_FNPV01000001.1"/>
</dbReference>
<accession>A0A1H3J2E4</accession>
<dbReference type="Pfam" id="PF01177">
    <property type="entry name" value="Asp_Glu_race"/>
    <property type="match status" value="1"/>
</dbReference>
<organism evidence="3 4">
    <name type="scientific">Tindallia californiensis</name>
    <dbReference type="NCBI Taxonomy" id="159292"/>
    <lineage>
        <taxon>Bacteria</taxon>
        <taxon>Bacillati</taxon>
        <taxon>Bacillota</taxon>
        <taxon>Clostridia</taxon>
        <taxon>Peptostreptococcales</taxon>
        <taxon>Tindalliaceae</taxon>
        <taxon>Tindallia</taxon>
    </lineage>
</organism>
<dbReference type="InterPro" id="IPR004380">
    <property type="entry name" value="Asp_race"/>
</dbReference>
<dbReference type="InterPro" id="IPR001920">
    <property type="entry name" value="Asp/Glu_race"/>
</dbReference>
<evidence type="ECO:0000313" key="3">
    <source>
        <dbReference type="EMBL" id="SDY34092.1"/>
    </source>
</evidence>
<dbReference type="GO" id="GO:0047661">
    <property type="term" value="F:amino-acid racemase activity"/>
    <property type="evidence" value="ECO:0007669"/>
    <property type="project" value="InterPro"/>
</dbReference>
<reference evidence="3 4" key="1">
    <citation type="submission" date="2016-10" db="EMBL/GenBank/DDBJ databases">
        <authorList>
            <person name="de Groot N.N."/>
        </authorList>
    </citation>
    <scope>NUCLEOTIDE SEQUENCE [LARGE SCALE GENOMIC DNA]</scope>
    <source>
        <strain evidence="3 4">APO</strain>
    </source>
</reference>
<dbReference type="STRING" id="159292.SAMN05192546_101391"/>
<proteinExistence type="inferred from homology"/>
<dbReference type="OrthoDB" id="9803739at2"/>
<evidence type="ECO:0000313" key="4">
    <source>
        <dbReference type="Proteomes" id="UP000199230"/>
    </source>
</evidence>
<protein>
    <submittedName>
        <fullName evidence="3">Aspartate racemase</fullName>
    </submittedName>
</protein>
<dbReference type="InterPro" id="IPR015942">
    <property type="entry name" value="Asp/Glu/hydantoin_racemase"/>
</dbReference>
<dbReference type="Gene3D" id="3.40.50.1860">
    <property type="match status" value="2"/>
</dbReference>
<name>A0A1H3J2E4_9FIRM</name>